<sequence length="285" mass="29123">MAHGKLDMGKAWTQATALMGLNRDTIGAIAGLFFFLPSMASALFVPVTAITTAPPAGSSGGEDPAVVMQAAVDQMTALYADNWPILLAVFAMQFIGSMSLFALLTDRGNPTVGEALATGIKGLPSYIAAQLITVIGASLAIGLPLGLISALGGEAVAVLAVLVALVAIIYIMVKVSLAAPVIAIEGQRNPFTALVRSWQLTKGNSVRIAVFIALLVVVIGIISTLVSGIITLILSALGGGVATIGGAAVNALVNALLTALFVVVTVAIYRQLSDDLPQRAADIFE</sequence>
<dbReference type="Pfam" id="PF10110">
    <property type="entry name" value="GPDPase_memb"/>
    <property type="match status" value="1"/>
</dbReference>
<name>A0A6I4UDU2_9SPHN</name>
<dbReference type="Proteomes" id="UP000430021">
    <property type="component" value="Unassembled WGS sequence"/>
</dbReference>
<keyword evidence="6" id="KW-1185">Reference proteome</keyword>
<protein>
    <recommendedName>
        <fullName evidence="2">Glycerophosphoryl diester phosphodiesterase membrane domain-containing protein</fullName>
    </recommendedName>
</protein>
<dbReference type="Proteomes" id="UP000548685">
    <property type="component" value="Unassembled WGS sequence"/>
</dbReference>
<feature type="domain" description="Glycerophosphoryl diester phosphodiesterase membrane" evidence="2">
    <location>
        <begin position="158"/>
        <end position="268"/>
    </location>
</feature>
<evidence type="ECO:0000313" key="3">
    <source>
        <dbReference type="EMBL" id="MBB3775308.1"/>
    </source>
</evidence>
<feature type="transmembrane region" description="Helical" evidence="1">
    <location>
        <begin position="244"/>
        <end position="269"/>
    </location>
</feature>
<accession>A0A6I4UDU2</accession>
<gene>
    <name evidence="3" type="ORF">FHS52_001251</name>
    <name evidence="4" type="ORF">GRI59_00360</name>
</gene>
<dbReference type="AlphaFoldDB" id="A0A6I4UDU2"/>
<comment type="caution">
    <text evidence="4">The sequence shown here is derived from an EMBL/GenBank/DDBJ whole genome shotgun (WGS) entry which is preliminary data.</text>
</comment>
<dbReference type="RefSeq" id="WP_160759244.1">
    <property type="nucleotide sequence ID" value="NZ_BAAADZ010000002.1"/>
</dbReference>
<proteinExistence type="predicted"/>
<organism evidence="4 5">
    <name type="scientific">Erythrobacter ramosus</name>
    <dbReference type="NCBI Taxonomy" id="35811"/>
    <lineage>
        <taxon>Bacteria</taxon>
        <taxon>Pseudomonadati</taxon>
        <taxon>Pseudomonadota</taxon>
        <taxon>Alphaproteobacteria</taxon>
        <taxon>Sphingomonadales</taxon>
        <taxon>Erythrobacteraceae</taxon>
        <taxon>Erythrobacter/Porphyrobacter group</taxon>
        <taxon>Erythrobacter</taxon>
    </lineage>
</organism>
<evidence type="ECO:0000256" key="1">
    <source>
        <dbReference type="SAM" id="Phobius"/>
    </source>
</evidence>
<reference evidence="4 5" key="1">
    <citation type="submission" date="2019-12" db="EMBL/GenBank/DDBJ databases">
        <title>Genomic-based taxomic classification of the family Erythrobacteraceae.</title>
        <authorList>
            <person name="Xu L."/>
        </authorList>
    </citation>
    <scope>NUCLEOTIDE SEQUENCE [LARGE SCALE GENOMIC DNA]</scope>
    <source>
        <strain evidence="4 5">JCM 10282</strain>
    </source>
</reference>
<dbReference type="EMBL" id="JACICE010000001">
    <property type="protein sequence ID" value="MBB3775308.1"/>
    <property type="molecule type" value="Genomic_DNA"/>
</dbReference>
<feature type="transmembrane region" description="Helical" evidence="1">
    <location>
        <begin position="26"/>
        <end position="50"/>
    </location>
</feature>
<evidence type="ECO:0000313" key="4">
    <source>
        <dbReference type="EMBL" id="MXP37070.1"/>
    </source>
</evidence>
<keyword evidence="1" id="KW-1133">Transmembrane helix</keyword>
<dbReference type="EMBL" id="WTYB01000001">
    <property type="protein sequence ID" value="MXP37070.1"/>
    <property type="molecule type" value="Genomic_DNA"/>
</dbReference>
<dbReference type="OrthoDB" id="7391073at2"/>
<feature type="transmembrane region" description="Helical" evidence="1">
    <location>
        <begin position="205"/>
        <end position="238"/>
    </location>
</feature>
<feature type="transmembrane region" description="Helical" evidence="1">
    <location>
        <begin position="83"/>
        <end position="105"/>
    </location>
</feature>
<feature type="transmembrane region" description="Helical" evidence="1">
    <location>
        <begin position="157"/>
        <end position="184"/>
    </location>
</feature>
<keyword evidence="1" id="KW-0812">Transmembrane</keyword>
<evidence type="ECO:0000259" key="2">
    <source>
        <dbReference type="Pfam" id="PF10110"/>
    </source>
</evidence>
<evidence type="ECO:0000313" key="6">
    <source>
        <dbReference type="Proteomes" id="UP000548685"/>
    </source>
</evidence>
<dbReference type="InterPro" id="IPR018476">
    <property type="entry name" value="GlyceroP-diester-Pdiesterase_M"/>
</dbReference>
<keyword evidence="1" id="KW-0472">Membrane</keyword>
<reference evidence="3 6" key="2">
    <citation type="submission" date="2020-08" db="EMBL/GenBank/DDBJ databases">
        <title>Genomic Encyclopedia of Type Strains, Phase IV (KMG-IV): sequencing the most valuable type-strain genomes for metagenomic binning, comparative biology and taxonomic classification.</title>
        <authorList>
            <person name="Goeker M."/>
        </authorList>
    </citation>
    <scope>NUCLEOTIDE SEQUENCE [LARGE SCALE GENOMIC DNA]</scope>
    <source>
        <strain evidence="3 6">DSM 8510</strain>
    </source>
</reference>
<evidence type="ECO:0000313" key="5">
    <source>
        <dbReference type="Proteomes" id="UP000430021"/>
    </source>
</evidence>
<feature type="transmembrane region" description="Helical" evidence="1">
    <location>
        <begin position="126"/>
        <end position="151"/>
    </location>
</feature>